<gene>
    <name evidence="1" type="ORF">Vse01_54180</name>
</gene>
<comment type="caution">
    <text evidence="1">The sequence shown here is derived from an EMBL/GenBank/DDBJ whole genome shotgun (WGS) entry which is preliminary data.</text>
</comment>
<dbReference type="Proteomes" id="UP000607311">
    <property type="component" value="Unassembled WGS sequence"/>
</dbReference>
<dbReference type="EMBL" id="BOPD01000046">
    <property type="protein sequence ID" value="GIJ36270.1"/>
    <property type="molecule type" value="Genomic_DNA"/>
</dbReference>
<accession>A0A9W5UY76</accession>
<protein>
    <submittedName>
        <fullName evidence="1">Uncharacterized protein</fullName>
    </submittedName>
</protein>
<evidence type="ECO:0000313" key="2">
    <source>
        <dbReference type="Proteomes" id="UP000607311"/>
    </source>
</evidence>
<proteinExistence type="predicted"/>
<sequence length="113" mass="12700">MRTERVGREELLCGTIATTGLARNWPFRQMEQQVRAYTLGRIISKQLHGERIEVVQIVDSLPPGKDHLTRSGEHSKTGALADKAAYVARTRAKGAIIEPQRIPDPWRVKVADE</sequence>
<reference evidence="1" key="1">
    <citation type="submission" date="2021-01" db="EMBL/GenBank/DDBJ databases">
        <title>Whole genome shotgun sequence of Verrucosispora sediminis NBRC 107745.</title>
        <authorList>
            <person name="Komaki H."/>
            <person name="Tamura T."/>
        </authorList>
    </citation>
    <scope>NUCLEOTIDE SEQUENCE</scope>
    <source>
        <strain evidence="1">NBRC 107745</strain>
    </source>
</reference>
<name>A0A9W5UY76_9ACTN</name>
<evidence type="ECO:0000313" key="1">
    <source>
        <dbReference type="EMBL" id="GIJ36270.1"/>
    </source>
</evidence>
<organism evidence="1 2">
    <name type="scientific">Micromonospora sediminimaris</name>
    <dbReference type="NCBI Taxonomy" id="547162"/>
    <lineage>
        <taxon>Bacteria</taxon>
        <taxon>Bacillati</taxon>
        <taxon>Actinomycetota</taxon>
        <taxon>Actinomycetes</taxon>
        <taxon>Micromonosporales</taxon>
        <taxon>Micromonosporaceae</taxon>
        <taxon>Micromonospora</taxon>
    </lineage>
</organism>
<dbReference type="AlphaFoldDB" id="A0A9W5UY76"/>
<keyword evidence="2" id="KW-1185">Reference proteome</keyword>